<evidence type="ECO:0000313" key="3">
    <source>
        <dbReference type="Proteomes" id="UP000315395"/>
    </source>
</evidence>
<reference evidence="2 3" key="1">
    <citation type="submission" date="2019-07" db="EMBL/GenBank/DDBJ databases">
        <title>complete genome sequencing of Ornithinimicrobium sp. H23M54.</title>
        <authorList>
            <person name="Bae J.-W."/>
            <person name="Lee S.-Y."/>
        </authorList>
    </citation>
    <scope>NUCLEOTIDE SEQUENCE [LARGE SCALE GENOMIC DNA]</scope>
    <source>
        <strain evidence="2 3">H23M54</strain>
    </source>
</reference>
<name>A0A516GEL2_9MICO</name>
<proteinExistence type="predicted"/>
<feature type="transmembrane region" description="Helical" evidence="1">
    <location>
        <begin position="73"/>
        <end position="94"/>
    </location>
</feature>
<evidence type="ECO:0008006" key="4">
    <source>
        <dbReference type="Google" id="ProtNLM"/>
    </source>
</evidence>
<sequence>MTSADTSTAPEPARTATGWISALVVELVLDLGLGLAAYFLALAAGWGTVGALLTAGAVAVARTAWTTLRRSSLDTSLLLVVLSFLVTLGLSFLSGDGRVLLLKGSAGLALFGLVAAGSLVAGRPLLFWLTRRFVAPGEAGRREWEELWHGSSPFRWLYRRLTVVWAATYLLAAVAHVSVALSMPVETAATVLRVATPTLSIVMIGWTAWYSRRAENSLERPLLDAEVEPETA</sequence>
<evidence type="ECO:0000256" key="1">
    <source>
        <dbReference type="SAM" id="Phobius"/>
    </source>
</evidence>
<keyword evidence="3" id="KW-1185">Reference proteome</keyword>
<feature type="transmembrane region" description="Helical" evidence="1">
    <location>
        <begin position="191"/>
        <end position="210"/>
    </location>
</feature>
<keyword evidence="1" id="KW-0812">Transmembrane</keyword>
<dbReference type="AlphaFoldDB" id="A0A516GEL2"/>
<dbReference type="KEGG" id="orz:FNH13_16750"/>
<dbReference type="Proteomes" id="UP000315395">
    <property type="component" value="Chromosome"/>
</dbReference>
<feature type="transmembrane region" description="Helical" evidence="1">
    <location>
        <begin position="163"/>
        <end position="185"/>
    </location>
</feature>
<keyword evidence="1" id="KW-0472">Membrane</keyword>
<organism evidence="2 3">
    <name type="scientific">Ornithinimicrobium ciconiae</name>
    <dbReference type="NCBI Taxonomy" id="2594265"/>
    <lineage>
        <taxon>Bacteria</taxon>
        <taxon>Bacillati</taxon>
        <taxon>Actinomycetota</taxon>
        <taxon>Actinomycetes</taxon>
        <taxon>Micrococcales</taxon>
        <taxon>Ornithinimicrobiaceae</taxon>
        <taxon>Ornithinimicrobium</taxon>
    </lineage>
</organism>
<protein>
    <recommendedName>
        <fullName evidence="4">DUF3159 domain-containing protein</fullName>
    </recommendedName>
</protein>
<gene>
    <name evidence="2" type="ORF">FNH13_16750</name>
</gene>
<dbReference type="OrthoDB" id="3781030at2"/>
<dbReference type="EMBL" id="CP041616">
    <property type="protein sequence ID" value="QDO89780.1"/>
    <property type="molecule type" value="Genomic_DNA"/>
</dbReference>
<feature type="transmembrane region" description="Helical" evidence="1">
    <location>
        <begin position="35"/>
        <end position="61"/>
    </location>
</feature>
<feature type="transmembrane region" description="Helical" evidence="1">
    <location>
        <begin position="100"/>
        <end position="122"/>
    </location>
</feature>
<dbReference type="RefSeq" id="WP_143784501.1">
    <property type="nucleotide sequence ID" value="NZ_CP041616.1"/>
</dbReference>
<accession>A0A516GEL2</accession>
<dbReference type="NCBIfam" id="NF041646">
    <property type="entry name" value="VC0807_fam"/>
    <property type="match status" value="1"/>
</dbReference>
<keyword evidence="1" id="KW-1133">Transmembrane helix</keyword>
<evidence type="ECO:0000313" key="2">
    <source>
        <dbReference type="EMBL" id="QDO89780.1"/>
    </source>
</evidence>